<organism evidence="3 4">
    <name type="scientific">Hemibagrus guttatus</name>
    <dbReference type="NCBI Taxonomy" id="175788"/>
    <lineage>
        <taxon>Eukaryota</taxon>
        <taxon>Metazoa</taxon>
        <taxon>Chordata</taxon>
        <taxon>Craniata</taxon>
        <taxon>Vertebrata</taxon>
        <taxon>Euteleostomi</taxon>
        <taxon>Actinopterygii</taxon>
        <taxon>Neopterygii</taxon>
        <taxon>Teleostei</taxon>
        <taxon>Ostariophysi</taxon>
        <taxon>Siluriformes</taxon>
        <taxon>Bagridae</taxon>
        <taxon>Hemibagrus</taxon>
    </lineage>
</organism>
<dbReference type="InterPro" id="IPR022735">
    <property type="entry name" value="bMERB_dom"/>
</dbReference>
<dbReference type="InterPro" id="IPR040127">
    <property type="entry name" value="BMERB"/>
</dbReference>
<dbReference type="Pfam" id="PF12130">
    <property type="entry name" value="bMERB_dom"/>
    <property type="match status" value="1"/>
</dbReference>
<dbReference type="Proteomes" id="UP001274896">
    <property type="component" value="Unassembled WGS sequence"/>
</dbReference>
<accession>A0AAE0QH74</accession>
<proteinExistence type="predicted"/>
<evidence type="ECO:0000256" key="1">
    <source>
        <dbReference type="SAM" id="MobiDB-lite"/>
    </source>
</evidence>
<dbReference type="PANTHER" id="PTHR22704:SF2">
    <property type="entry name" value="BMERB DOMAIN-CONTAINING PROTEIN"/>
    <property type="match status" value="1"/>
</dbReference>
<gene>
    <name evidence="3" type="ORF">QTP70_024109</name>
</gene>
<dbReference type="AlphaFoldDB" id="A0AAE0QH74"/>
<evidence type="ECO:0000313" key="4">
    <source>
        <dbReference type="Proteomes" id="UP001274896"/>
    </source>
</evidence>
<evidence type="ECO:0000259" key="2">
    <source>
        <dbReference type="PROSITE" id="PS51848"/>
    </source>
</evidence>
<dbReference type="SMART" id="SM01203">
    <property type="entry name" value="DUF3585"/>
    <property type="match status" value="1"/>
</dbReference>
<dbReference type="PANTHER" id="PTHR22704">
    <property type="entry name" value="BMERB DOMAIN-CONTAINING PROTEIN 1-RELATED"/>
    <property type="match status" value="1"/>
</dbReference>
<comment type="caution">
    <text evidence="3">The sequence shown here is derived from an EMBL/GenBank/DDBJ whole genome shotgun (WGS) entry which is preliminary data.</text>
</comment>
<dbReference type="EMBL" id="JAUCMX010000016">
    <property type="protein sequence ID" value="KAK3520495.1"/>
    <property type="molecule type" value="Genomic_DNA"/>
</dbReference>
<name>A0AAE0QH74_9TELE</name>
<feature type="domain" description="BMERB" evidence="2">
    <location>
        <begin position="1"/>
        <end position="146"/>
    </location>
</feature>
<evidence type="ECO:0000313" key="3">
    <source>
        <dbReference type="EMBL" id="KAK3520495.1"/>
    </source>
</evidence>
<protein>
    <recommendedName>
        <fullName evidence="2">BMERB domain-containing protein</fullName>
    </recommendedName>
</protein>
<reference evidence="3" key="1">
    <citation type="submission" date="2023-06" db="EMBL/GenBank/DDBJ databases">
        <title>Male Hemibagrus guttatus genome.</title>
        <authorList>
            <person name="Bian C."/>
        </authorList>
    </citation>
    <scope>NUCLEOTIDE SEQUENCE</scope>
    <source>
        <strain evidence="3">Male_cb2023</strain>
        <tissue evidence="3">Muscle</tissue>
    </source>
</reference>
<keyword evidence="4" id="KW-1185">Reference proteome</keyword>
<sequence>MQKERRCGKQYGSVERAEKREDARRTGTFASFLISHQFSLPDEDGIVSMADSTIAVDDIEGELFKIERIRDVLVRRESELRYMMDDIQLCKEITRLKKELQKLVSIPDKDKSSEDRQREEELLQQIHKLVETRDFLVDDVEFERLRLVFFFPLCQFLTDCHLEHIQCIVWEQEEDKEMAEFLRAKFPASATKKSSTQKRRMTSRAQQVSSPKVTKAGLTLLKECCGFTCSVM</sequence>
<dbReference type="PROSITE" id="PS51848">
    <property type="entry name" value="BMERB"/>
    <property type="match status" value="1"/>
</dbReference>
<feature type="region of interest" description="Disordered" evidence="1">
    <location>
        <begin position="1"/>
        <end position="20"/>
    </location>
</feature>